<sequence>MKPSFCLLTATLLLSGLALPARAQWQTYTTANSGLHSNVVREVTTDENGHLWVATQAAVQRFDGTTWTTYTQAHGLDYGTIKCVAARGGVVWVGHDRGLSRFDGAAWTNFTNAADLPVGLFGPTDRSITDVVIGPDGTVWLAGSRGLGRYDGSTWRKYNRSNSGLQEEAITALALDEGLNTLWIGTNCNSAQGGVYALNLTASSWRYFNMAGRNCVHGLAVSTAGTVFVGTCNASGLTTIDAGTGTRGAVTSSGCVTLDGVAADPTDPDRAWVVAEQMGASPTPYGLLAYDGRRGTFVEQHVPSSTGLPSHNVSSVSAQRVGSGQRVWVGTTDRGLAVYQAVVSSSRRPADAPALALSPNPATETVEVAAAPPGARLAVYDNAGRLVYAAPVAAAPVRLDVRSWPAGLYHLRLSSAQGTRTGRLLKH</sequence>
<gene>
    <name evidence="2" type="ORF">DLM85_15620</name>
</gene>
<dbReference type="AlphaFoldDB" id="A0A328BFE2"/>
<dbReference type="NCBIfam" id="TIGR04183">
    <property type="entry name" value="Por_Secre_tail"/>
    <property type="match status" value="1"/>
</dbReference>
<feature type="chain" id="PRO_5016345420" description="Secretion system C-terminal sorting domain-containing protein" evidence="1">
    <location>
        <begin position="24"/>
        <end position="427"/>
    </location>
</feature>
<dbReference type="InterPro" id="IPR015943">
    <property type="entry name" value="WD40/YVTN_repeat-like_dom_sf"/>
</dbReference>
<dbReference type="OrthoDB" id="931963at2"/>
<keyword evidence="3" id="KW-1185">Reference proteome</keyword>
<name>A0A328BFE2_9BACT</name>
<dbReference type="InterPro" id="IPR026444">
    <property type="entry name" value="Secre_tail"/>
</dbReference>
<evidence type="ECO:0000256" key="1">
    <source>
        <dbReference type="SAM" id="SignalP"/>
    </source>
</evidence>
<dbReference type="SUPFAM" id="SSF63829">
    <property type="entry name" value="Calcium-dependent phosphotriesterase"/>
    <property type="match status" value="1"/>
</dbReference>
<dbReference type="InterPro" id="IPR011044">
    <property type="entry name" value="Quino_amine_DH_bsu"/>
</dbReference>
<protein>
    <recommendedName>
        <fullName evidence="4">Secretion system C-terminal sorting domain-containing protein</fullName>
    </recommendedName>
</protein>
<comment type="caution">
    <text evidence="2">The sequence shown here is derived from an EMBL/GenBank/DDBJ whole genome shotgun (WGS) entry which is preliminary data.</text>
</comment>
<proteinExistence type="predicted"/>
<reference evidence="3" key="1">
    <citation type="submission" date="2018-05" db="EMBL/GenBank/DDBJ databases">
        <authorList>
            <person name="Nie L."/>
        </authorList>
    </citation>
    <scope>NUCLEOTIDE SEQUENCE [LARGE SCALE GENOMIC DNA]</scope>
    <source>
        <strain evidence="3">NL</strain>
    </source>
</reference>
<feature type="signal peptide" evidence="1">
    <location>
        <begin position="1"/>
        <end position="23"/>
    </location>
</feature>
<dbReference type="EMBL" id="QHKM01000004">
    <property type="protein sequence ID" value="RAK66122.1"/>
    <property type="molecule type" value="Genomic_DNA"/>
</dbReference>
<evidence type="ECO:0008006" key="4">
    <source>
        <dbReference type="Google" id="ProtNLM"/>
    </source>
</evidence>
<dbReference type="Proteomes" id="UP000248553">
    <property type="component" value="Unassembled WGS sequence"/>
</dbReference>
<evidence type="ECO:0000313" key="3">
    <source>
        <dbReference type="Proteomes" id="UP000248553"/>
    </source>
</evidence>
<accession>A0A328BFE2</accession>
<dbReference type="RefSeq" id="WP_111479032.1">
    <property type="nucleotide sequence ID" value="NZ_QHKM01000004.1"/>
</dbReference>
<keyword evidence="1" id="KW-0732">Signal</keyword>
<dbReference type="Gene3D" id="2.130.10.10">
    <property type="entry name" value="YVTN repeat-like/Quinoprotein amine dehydrogenase"/>
    <property type="match status" value="1"/>
</dbReference>
<dbReference type="SUPFAM" id="SSF50969">
    <property type="entry name" value="YVTN repeat-like/Quinoprotein amine dehydrogenase"/>
    <property type="match status" value="1"/>
</dbReference>
<organism evidence="2 3">
    <name type="scientific">Hymenobacter edaphi</name>
    <dbReference type="NCBI Taxonomy" id="2211146"/>
    <lineage>
        <taxon>Bacteria</taxon>
        <taxon>Pseudomonadati</taxon>
        <taxon>Bacteroidota</taxon>
        <taxon>Cytophagia</taxon>
        <taxon>Cytophagales</taxon>
        <taxon>Hymenobacteraceae</taxon>
        <taxon>Hymenobacter</taxon>
    </lineage>
</organism>
<evidence type="ECO:0000313" key="2">
    <source>
        <dbReference type="EMBL" id="RAK66122.1"/>
    </source>
</evidence>